<name>G4RBF1_PELHB</name>
<dbReference type="Gene3D" id="3.40.50.450">
    <property type="match status" value="1"/>
</dbReference>
<dbReference type="Pfam" id="PF05014">
    <property type="entry name" value="Nuc_deoxyrib_tr"/>
    <property type="match status" value="1"/>
</dbReference>
<protein>
    <submittedName>
        <fullName evidence="1">Putative nucleoside 2-deoxyribosyltransferase</fullName>
    </submittedName>
</protein>
<dbReference type="GO" id="GO:0070694">
    <property type="term" value="F:5-hydroxymethyl-dUMP N-hydrolase activity"/>
    <property type="evidence" value="ECO:0007669"/>
    <property type="project" value="TreeGrafter"/>
</dbReference>
<evidence type="ECO:0000313" key="2">
    <source>
        <dbReference type="Proteomes" id="UP000008850"/>
    </source>
</evidence>
<keyword evidence="1" id="KW-0808">Transferase</keyword>
<accession>G4RBF1</accession>
<dbReference type="InterPro" id="IPR051239">
    <property type="entry name" value="2'-dNMP_N-hydrolase"/>
</dbReference>
<dbReference type="PANTHER" id="PTHR15364">
    <property type="entry name" value="2'-DEOXYNUCLEOSIDE 5'-PHOSPHATE N-HYDROLASE 1"/>
    <property type="match status" value="1"/>
</dbReference>
<dbReference type="AlphaFoldDB" id="G4RBF1"/>
<dbReference type="RefSeq" id="WP_014131776.1">
    <property type="nucleotide sequence ID" value="NC_016078.1"/>
</dbReference>
<dbReference type="GO" id="GO:0009159">
    <property type="term" value="P:deoxyribonucleoside monophosphate catabolic process"/>
    <property type="evidence" value="ECO:0007669"/>
    <property type="project" value="TreeGrafter"/>
</dbReference>
<keyword evidence="2" id="KW-1185">Reference proteome</keyword>
<dbReference type="PATRIC" id="fig|1082931.4.peg.2587"/>
<sequence length="192" mass="21130">MIRVYIAGPEVFLPEGFAQVERKRALCRQYGMEPSARQGDFLKYEGGDKFTFGTMISRHNEELMDASDIVIANLTPFRGVSADPGTVYELGYMVARGARAFGYTNTARPYATRVAQDYYGGDTRPAETGRLVGPDGLMIENHEMIDNLMIDGGIARSGGLVIRHEAPPEARLTDLTAYEACLARIAETLLGR</sequence>
<dbReference type="SUPFAM" id="SSF52309">
    <property type="entry name" value="N-(deoxy)ribosyltransferase-like"/>
    <property type="match status" value="1"/>
</dbReference>
<dbReference type="PANTHER" id="PTHR15364:SF0">
    <property type="entry name" value="2'-DEOXYNUCLEOSIDE 5'-PHOSPHATE N-HYDROLASE 1"/>
    <property type="match status" value="1"/>
</dbReference>
<dbReference type="STRING" id="1082931.KKY_2619"/>
<dbReference type="HOGENOM" id="CLU_104078_1_0_5"/>
<dbReference type="InterPro" id="IPR007710">
    <property type="entry name" value="Nucleoside_deoxyribTrfase"/>
</dbReference>
<dbReference type="Proteomes" id="UP000008850">
    <property type="component" value="Chromosome"/>
</dbReference>
<dbReference type="eggNOG" id="COG3613">
    <property type="taxonomic scope" value="Bacteria"/>
</dbReference>
<dbReference type="GO" id="GO:0016740">
    <property type="term" value="F:transferase activity"/>
    <property type="evidence" value="ECO:0007669"/>
    <property type="project" value="UniProtKB-KW"/>
</dbReference>
<dbReference type="EMBL" id="CP003075">
    <property type="protein sequence ID" value="AEQ52627.1"/>
    <property type="molecule type" value="Genomic_DNA"/>
</dbReference>
<dbReference type="KEGG" id="phl:KKY_2619"/>
<reference evidence="1 2" key="1">
    <citation type="journal article" date="2012" name="J. Bacteriol.">
        <title>Complete genome sequence of Pelagibacterium halotolerans B2T.</title>
        <authorList>
            <person name="Huo Y.Y."/>
            <person name="Cheng H."/>
            <person name="Han X.F."/>
            <person name="Jiang X.W."/>
            <person name="Sun C."/>
            <person name="Zhang X.Q."/>
            <person name="Zhu X.F."/>
            <person name="Liu Y.F."/>
            <person name="Li P.F."/>
            <person name="Ni P.X."/>
            <person name="Wu M."/>
        </authorList>
    </citation>
    <scope>NUCLEOTIDE SEQUENCE [LARGE SCALE GENOMIC DNA]</scope>
    <source>
        <strain evidence="2">DSM 22347 / JCM 15775 / CGMCC 1.7692 / B2</strain>
    </source>
</reference>
<evidence type="ECO:0000313" key="1">
    <source>
        <dbReference type="EMBL" id="AEQ52627.1"/>
    </source>
</evidence>
<gene>
    <name evidence="1" type="ordered locus">KKY_2619</name>
</gene>
<organism evidence="1 2">
    <name type="scientific">Pelagibacterium halotolerans (strain DSM 22347 / JCM 15775 / CGMCC 1.7692 / B2)</name>
    <dbReference type="NCBI Taxonomy" id="1082931"/>
    <lineage>
        <taxon>Bacteria</taxon>
        <taxon>Pseudomonadati</taxon>
        <taxon>Pseudomonadota</taxon>
        <taxon>Alphaproteobacteria</taxon>
        <taxon>Hyphomicrobiales</taxon>
        <taxon>Devosiaceae</taxon>
        <taxon>Pelagibacterium</taxon>
    </lineage>
</organism>
<proteinExistence type="predicted"/>